<dbReference type="EMBL" id="MZ318361">
    <property type="protein sequence ID" value="QWY13915.1"/>
    <property type="molecule type" value="Genomic_DNA"/>
</dbReference>
<dbReference type="Proteomes" id="UP000693751">
    <property type="component" value="Segment"/>
</dbReference>
<feature type="domain" description="HNH nuclease" evidence="1">
    <location>
        <begin position="29"/>
        <end position="70"/>
    </location>
</feature>
<dbReference type="SUPFAM" id="SSF54060">
    <property type="entry name" value="His-Me finger endonucleases"/>
    <property type="match status" value="1"/>
</dbReference>
<organismHost>
    <name type="scientific">Escherichia coli</name>
    <dbReference type="NCBI Taxonomy" id="562"/>
</organismHost>
<name>A0A8F3C950_BPT7</name>
<evidence type="ECO:0000313" key="5">
    <source>
        <dbReference type="Proteomes" id="UP000693751"/>
    </source>
</evidence>
<protein>
    <recommendedName>
        <fullName evidence="1">HNH nuclease domain-containing protein</fullName>
    </recommendedName>
</protein>
<evidence type="ECO:0000259" key="1">
    <source>
        <dbReference type="Pfam" id="PF13392"/>
    </source>
</evidence>
<dbReference type="InterPro" id="IPR044925">
    <property type="entry name" value="His-Me_finger_sf"/>
</dbReference>
<dbReference type="InterPro" id="IPR003615">
    <property type="entry name" value="HNH_nuc"/>
</dbReference>
<dbReference type="EMBL" id="MZ318362">
    <property type="protein sequence ID" value="QWY13965.1"/>
    <property type="molecule type" value="Genomic_DNA"/>
</dbReference>
<dbReference type="EMBL" id="MZ318363">
    <property type="protein sequence ID" value="QWY14015.1"/>
    <property type="molecule type" value="Genomic_DNA"/>
</dbReference>
<accession>A0A8F3C950</accession>
<dbReference type="Pfam" id="PF13392">
    <property type="entry name" value="HNH_3"/>
    <property type="match status" value="1"/>
</dbReference>
<reference evidence="4" key="1">
    <citation type="submission" date="2021-05" db="EMBL/GenBank/DDBJ databases">
        <authorList>
            <person name="Xu H."/>
        </authorList>
    </citation>
    <scope>NUCLEOTIDE SEQUENCE</scope>
    <source>
        <strain evidence="2">T7_del_holin_F1</strain>
        <strain evidence="3">T7_del_holin_F10</strain>
        <strain evidence="4">T7_del_holin_F20</strain>
    </source>
</reference>
<evidence type="ECO:0000313" key="3">
    <source>
        <dbReference type="EMBL" id="QWY13965.1"/>
    </source>
</evidence>
<dbReference type="InterPro" id="IPR044930">
    <property type="entry name" value="Homing_endonuclease_His-Me"/>
</dbReference>
<dbReference type="Gene3D" id="3.90.75.10">
    <property type="entry name" value="Homing Intron 3 (I-ppo) Encoded Endonuclease, Chain A"/>
    <property type="match status" value="1"/>
</dbReference>
<dbReference type="Proteomes" id="UP000693767">
    <property type="component" value="Segment"/>
</dbReference>
<evidence type="ECO:0000313" key="4">
    <source>
        <dbReference type="EMBL" id="QWY14015.1"/>
    </source>
</evidence>
<dbReference type="GO" id="GO:0004519">
    <property type="term" value="F:endonuclease activity"/>
    <property type="evidence" value="ECO:0007669"/>
    <property type="project" value="InterPro"/>
</dbReference>
<dbReference type="Proteomes" id="UP000693736">
    <property type="component" value="Genome"/>
</dbReference>
<proteinExistence type="predicted"/>
<gene>
    <name evidence="3" type="ORF">T7delholinF10_41</name>
    <name evidence="2" type="ORF">T7delholinF1_41</name>
    <name evidence="4" type="ORF">T7delholinF20_41</name>
</gene>
<evidence type="ECO:0000313" key="2">
    <source>
        <dbReference type="EMBL" id="QWY13915.1"/>
    </source>
</evidence>
<sequence length="130" mass="14795">MEDCIEWTGDVNSKGYGRKWVNGKLVTPHRHIYEETYGPVPTGIVVMHICDNPRCYNIKHLTLGTPKDNSEDMVTKGRQAKGEELSKKLTESDVLAIRSSTLSHRSLGELYGVSQSTITRILQRKTWRHI</sequence>
<organism evidence="4 5">
    <name type="scientific">Escherichia phage T7</name>
    <name type="common">Bacteriophage T7</name>
    <dbReference type="NCBI Taxonomy" id="10760"/>
    <lineage>
        <taxon>Viruses</taxon>
        <taxon>Duplodnaviria</taxon>
        <taxon>Heunggongvirae</taxon>
        <taxon>Uroviricota</taxon>
        <taxon>Caudoviricetes</taxon>
        <taxon>Autographivirales</taxon>
        <taxon>Autotranscriptaviridae</taxon>
        <taxon>Studiervirinae</taxon>
        <taxon>Teseptimavirus</taxon>
        <taxon>Teseptimavirus T7</taxon>
    </lineage>
</organism>